<dbReference type="AlphaFoldDB" id="A0A3D8I8J3"/>
<evidence type="ECO:0000313" key="3">
    <source>
        <dbReference type="Proteomes" id="UP000256599"/>
    </source>
</evidence>
<accession>A0A3D8I8J3</accession>
<comment type="caution">
    <text evidence="2">The sequence shown here is derived from an EMBL/GenBank/DDBJ whole genome shotgun (WGS) entry which is preliminary data.</text>
</comment>
<keyword evidence="3" id="KW-1185">Reference proteome</keyword>
<name>A0A3D8I8J3_9HELI</name>
<sequence>MTNLPPYHTGEKPKPPKRVEKSKIVPPERRFRREAGFIPASKTLNQIEYPPQGALAFHNQALRKNDLMISQRRKL</sequence>
<evidence type="ECO:0000313" key="2">
    <source>
        <dbReference type="EMBL" id="RDU61094.1"/>
    </source>
</evidence>
<organism evidence="2 3">
    <name type="scientific">Helicobacter marmotae</name>
    <dbReference type="NCBI Taxonomy" id="152490"/>
    <lineage>
        <taxon>Bacteria</taxon>
        <taxon>Pseudomonadati</taxon>
        <taxon>Campylobacterota</taxon>
        <taxon>Epsilonproteobacteria</taxon>
        <taxon>Campylobacterales</taxon>
        <taxon>Helicobacteraceae</taxon>
        <taxon>Helicobacter</taxon>
    </lineage>
</organism>
<feature type="compositionally biased region" description="Basic and acidic residues" evidence="1">
    <location>
        <begin position="9"/>
        <end position="26"/>
    </location>
</feature>
<reference evidence="2 3" key="1">
    <citation type="submission" date="2018-04" db="EMBL/GenBank/DDBJ databases">
        <title>Novel Campyloabacter and Helicobacter Species and Strains.</title>
        <authorList>
            <person name="Mannion A.J."/>
            <person name="Shen Z."/>
            <person name="Fox J.G."/>
        </authorList>
    </citation>
    <scope>NUCLEOTIDE SEQUENCE [LARGE SCALE GENOMIC DNA]</scope>
    <source>
        <strain evidence="2 3">MIT 98-6070</strain>
    </source>
</reference>
<dbReference type="Proteomes" id="UP000256599">
    <property type="component" value="Unassembled WGS sequence"/>
</dbReference>
<gene>
    <name evidence="2" type="ORF">CQA63_00890</name>
</gene>
<proteinExistence type="predicted"/>
<evidence type="ECO:0000256" key="1">
    <source>
        <dbReference type="SAM" id="MobiDB-lite"/>
    </source>
</evidence>
<protein>
    <submittedName>
        <fullName evidence="2">Uncharacterized protein</fullName>
    </submittedName>
</protein>
<dbReference type="EMBL" id="NXLR01000001">
    <property type="protein sequence ID" value="RDU61094.1"/>
    <property type="molecule type" value="Genomic_DNA"/>
</dbReference>
<feature type="region of interest" description="Disordered" evidence="1">
    <location>
        <begin position="1"/>
        <end position="26"/>
    </location>
</feature>